<feature type="transmembrane region" description="Helical" evidence="9">
    <location>
        <begin position="30"/>
        <end position="51"/>
    </location>
</feature>
<keyword evidence="12" id="KW-1185">Reference proteome</keyword>
<keyword evidence="9" id="KW-0472">Membrane</keyword>
<dbReference type="Proteomes" id="UP000075243">
    <property type="component" value="Unassembled WGS sequence"/>
</dbReference>
<dbReference type="STRING" id="3821.A0A151QQ72"/>
<dbReference type="AlphaFoldDB" id="A0A151QQ72"/>
<dbReference type="InterPro" id="IPR001841">
    <property type="entry name" value="Znf_RING"/>
</dbReference>
<keyword evidence="3" id="KW-0479">Metal-binding</keyword>
<sequence>MQHSRKLQSEGLNAVAPMLVAIRPVFASSVAYVFLILFTTFFFIGFVFLYFRQFPSEVATFRRSRSRRSPPSAAAKSLPVVAHRGDGGKQAECAICLEEFGDGEAVKVIPQCGHVFHPQCIDTWLEAHVSCPVCRCSEFSGAAVKESEEVESV</sequence>
<dbReference type="InterPro" id="IPR053238">
    <property type="entry name" value="RING-H2_zinc_finger"/>
</dbReference>
<dbReference type="CDD" id="cd16454">
    <property type="entry name" value="RING-H2_PA-TM-RING"/>
    <property type="match status" value="1"/>
</dbReference>
<evidence type="ECO:0000256" key="5">
    <source>
        <dbReference type="ARBA" id="ARBA00022786"/>
    </source>
</evidence>
<evidence type="ECO:0000313" key="11">
    <source>
        <dbReference type="EMBL" id="KYP32435.1"/>
    </source>
</evidence>
<evidence type="ECO:0000256" key="7">
    <source>
        <dbReference type="ARBA" id="ARBA00024209"/>
    </source>
</evidence>
<keyword evidence="5" id="KW-0833">Ubl conjugation pathway</keyword>
<dbReference type="GO" id="GO:0061630">
    <property type="term" value="F:ubiquitin protein ligase activity"/>
    <property type="evidence" value="ECO:0007669"/>
    <property type="project" value="UniProtKB-EC"/>
</dbReference>
<evidence type="ECO:0000256" key="1">
    <source>
        <dbReference type="ARBA" id="ARBA00000900"/>
    </source>
</evidence>
<evidence type="ECO:0000256" key="3">
    <source>
        <dbReference type="ARBA" id="ARBA00022723"/>
    </source>
</evidence>
<dbReference type="Gene3D" id="3.30.40.10">
    <property type="entry name" value="Zinc/RING finger domain, C3HC4 (zinc finger)"/>
    <property type="match status" value="1"/>
</dbReference>
<feature type="domain" description="RING-type" evidence="10">
    <location>
        <begin position="93"/>
        <end position="135"/>
    </location>
</feature>
<evidence type="ECO:0000256" key="9">
    <source>
        <dbReference type="SAM" id="Phobius"/>
    </source>
</evidence>
<accession>A0A151QQ72</accession>
<name>A0A151QQ72_CAJCA</name>
<dbReference type="SUPFAM" id="SSF57850">
    <property type="entry name" value="RING/U-box"/>
    <property type="match status" value="1"/>
</dbReference>
<keyword evidence="9" id="KW-0812">Transmembrane</keyword>
<dbReference type="InterPro" id="IPR013083">
    <property type="entry name" value="Znf_RING/FYVE/PHD"/>
</dbReference>
<keyword evidence="9" id="KW-1133">Transmembrane helix</keyword>
<dbReference type="Gramene" id="C.cajan_45938.t">
    <property type="protein sequence ID" value="C.cajan_45938.t"/>
    <property type="gene ID" value="C.cajan_45938"/>
</dbReference>
<dbReference type="Pfam" id="PF13639">
    <property type="entry name" value="zf-RING_2"/>
    <property type="match status" value="1"/>
</dbReference>
<dbReference type="PROSITE" id="PS50089">
    <property type="entry name" value="ZF_RING_2"/>
    <property type="match status" value="1"/>
</dbReference>
<evidence type="ECO:0000256" key="8">
    <source>
        <dbReference type="PROSITE-ProRule" id="PRU00175"/>
    </source>
</evidence>
<dbReference type="EMBL" id="KQ485286">
    <property type="protein sequence ID" value="KYP32435.1"/>
    <property type="molecule type" value="Genomic_DNA"/>
</dbReference>
<dbReference type="PANTHER" id="PTHR14155:SF610">
    <property type="entry name" value="OS01G0755700 PROTEIN"/>
    <property type="match status" value="1"/>
</dbReference>
<evidence type="ECO:0000256" key="6">
    <source>
        <dbReference type="ARBA" id="ARBA00022833"/>
    </source>
</evidence>
<dbReference type="EC" id="2.3.2.27" evidence="2"/>
<proteinExistence type="inferred from homology"/>
<dbReference type="PANTHER" id="PTHR14155">
    <property type="entry name" value="RING FINGER DOMAIN-CONTAINING"/>
    <property type="match status" value="1"/>
</dbReference>
<organism evidence="11 12">
    <name type="scientific">Cajanus cajan</name>
    <name type="common">Pigeon pea</name>
    <name type="synonym">Cajanus indicus</name>
    <dbReference type="NCBI Taxonomy" id="3821"/>
    <lineage>
        <taxon>Eukaryota</taxon>
        <taxon>Viridiplantae</taxon>
        <taxon>Streptophyta</taxon>
        <taxon>Embryophyta</taxon>
        <taxon>Tracheophyta</taxon>
        <taxon>Spermatophyta</taxon>
        <taxon>Magnoliopsida</taxon>
        <taxon>eudicotyledons</taxon>
        <taxon>Gunneridae</taxon>
        <taxon>Pentapetalae</taxon>
        <taxon>rosids</taxon>
        <taxon>fabids</taxon>
        <taxon>Fabales</taxon>
        <taxon>Fabaceae</taxon>
        <taxon>Papilionoideae</taxon>
        <taxon>50 kb inversion clade</taxon>
        <taxon>NPAAA clade</taxon>
        <taxon>indigoferoid/millettioid clade</taxon>
        <taxon>Phaseoleae</taxon>
        <taxon>Cajanus</taxon>
    </lineage>
</organism>
<protein>
    <recommendedName>
        <fullName evidence="2">RING-type E3 ubiquitin transferase</fullName>
        <ecNumber evidence="2">2.3.2.27</ecNumber>
    </recommendedName>
</protein>
<evidence type="ECO:0000256" key="2">
    <source>
        <dbReference type="ARBA" id="ARBA00012483"/>
    </source>
</evidence>
<comment type="similarity">
    <text evidence="7">Belongs to the RING-type zinc finger family. ATL subfamily.</text>
</comment>
<keyword evidence="6" id="KW-0862">Zinc</keyword>
<evidence type="ECO:0000256" key="4">
    <source>
        <dbReference type="ARBA" id="ARBA00022771"/>
    </source>
</evidence>
<keyword evidence="4 8" id="KW-0863">Zinc-finger</keyword>
<evidence type="ECO:0000259" key="10">
    <source>
        <dbReference type="PROSITE" id="PS50089"/>
    </source>
</evidence>
<gene>
    <name evidence="11" type="ORF">KK1_046897</name>
</gene>
<dbReference type="GO" id="GO:0008270">
    <property type="term" value="F:zinc ion binding"/>
    <property type="evidence" value="ECO:0007669"/>
    <property type="project" value="UniProtKB-KW"/>
</dbReference>
<comment type="catalytic activity">
    <reaction evidence="1">
        <text>S-ubiquitinyl-[E2 ubiquitin-conjugating enzyme]-L-cysteine + [acceptor protein]-L-lysine = [E2 ubiquitin-conjugating enzyme]-L-cysteine + N(6)-ubiquitinyl-[acceptor protein]-L-lysine.</text>
        <dbReference type="EC" id="2.3.2.27"/>
    </reaction>
</comment>
<dbReference type="SMART" id="SM00184">
    <property type="entry name" value="RING"/>
    <property type="match status" value="1"/>
</dbReference>
<reference evidence="11" key="1">
    <citation type="journal article" date="2012" name="Nat. Biotechnol.">
        <title>Draft genome sequence of pigeonpea (Cajanus cajan), an orphan legume crop of resource-poor farmers.</title>
        <authorList>
            <person name="Varshney R.K."/>
            <person name="Chen W."/>
            <person name="Li Y."/>
            <person name="Bharti A.K."/>
            <person name="Saxena R.K."/>
            <person name="Schlueter J.A."/>
            <person name="Donoghue M.T."/>
            <person name="Azam S."/>
            <person name="Fan G."/>
            <person name="Whaley A.M."/>
            <person name="Farmer A.D."/>
            <person name="Sheridan J."/>
            <person name="Iwata A."/>
            <person name="Tuteja R."/>
            <person name="Penmetsa R.V."/>
            <person name="Wu W."/>
            <person name="Upadhyaya H.D."/>
            <person name="Yang S.P."/>
            <person name="Shah T."/>
            <person name="Saxena K.B."/>
            <person name="Michael T."/>
            <person name="McCombie W.R."/>
            <person name="Yang B."/>
            <person name="Zhang G."/>
            <person name="Yang H."/>
            <person name="Wang J."/>
            <person name="Spillane C."/>
            <person name="Cook D.R."/>
            <person name="May G.D."/>
            <person name="Xu X."/>
            <person name="Jackson S.A."/>
        </authorList>
    </citation>
    <scope>NUCLEOTIDE SEQUENCE [LARGE SCALE GENOMIC DNA]</scope>
</reference>
<dbReference type="OMA" id="SAKHWIE"/>
<evidence type="ECO:0000313" key="12">
    <source>
        <dbReference type="Proteomes" id="UP000075243"/>
    </source>
</evidence>